<keyword evidence="10" id="KW-0833">Ubl conjugation pathway</keyword>
<evidence type="ECO:0000256" key="16">
    <source>
        <dbReference type="SAM" id="Phobius"/>
    </source>
</evidence>
<evidence type="ECO:0000256" key="15">
    <source>
        <dbReference type="PROSITE-ProRule" id="PRU00175"/>
    </source>
</evidence>
<evidence type="ECO:0000256" key="4">
    <source>
        <dbReference type="ARBA" id="ARBA00012483"/>
    </source>
</evidence>
<evidence type="ECO:0000256" key="8">
    <source>
        <dbReference type="ARBA" id="ARBA00022729"/>
    </source>
</evidence>
<proteinExistence type="inferred from homology"/>
<keyword evidence="11" id="KW-0862">Zinc</keyword>
<dbReference type="InterPro" id="IPR001841">
    <property type="entry name" value="Znf_RING"/>
</dbReference>
<evidence type="ECO:0000313" key="20">
    <source>
        <dbReference type="Proteomes" id="UP001159364"/>
    </source>
</evidence>
<dbReference type="PANTHER" id="PTHR46279">
    <property type="entry name" value="RING/U-BOX SUPERFAMILY PROTEIN"/>
    <property type="match status" value="1"/>
</dbReference>
<evidence type="ECO:0000256" key="10">
    <source>
        <dbReference type="ARBA" id="ARBA00022786"/>
    </source>
</evidence>
<keyword evidence="12 16" id="KW-1133">Transmembrane helix</keyword>
<dbReference type="GO" id="GO:0008270">
    <property type="term" value="F:zinc ion binding"/>
    <property type="evidence" value="ECO:0007669"/>
    <property type="project" value="UniProtKB-KW"/>
</dbReference>
<dbReference type="SMART" id="SM00184">
    <property type="entry name" value="RING"/>
    <property type="match status" value="1"/>
</dbReference>
<protein>
    <recommendedName>
        <fullName evidence="4">RING-type E3 ubiquitin transferase</fullName>
        <ecNumber evidence="4">2.3.2.27</ecNumber>
    </recommendedName>
</protein>
<keyword evidence="13 16" id="KW-0472">Membrane</keyword>
<keyword evidence="5" id="KW-0808">Transferase</keyword>
<comment type="subcellular location">
    <subcellularLocation>
        <location evidence="2">Membrane</location>
        <topology evidence="2">Single-pass membrane protein</topology>
    </subcellularLocation>
</comment>
<comment type="similarity">
    <text evidence="14">Belongs to the RING-type zinc finger family. ATL subfamily.</text>
</comment>
<keyword evidence="6 16" id="KW-0812">Transmembrane</keyword>
<feature type="transmembrane region" description="Helical" evidence="16">
    <location>
        <begin position="235"/>
        <end position="261"/>
    </location>
</feature>
<dbReference type="AlphaFoldDB" id="A0AAV8UHK5"/>
<dbReference type="PROSITE" id="PS50089">
    <property type="entry name" value="ZF_RING_2"/>
    <property type="match status" value="1"/>
</dbReference>
<keyword evidence="7" id="KW-0479">Metal-binding</keyword>
<dbReference type="EMBL" id="JAIWQS010000008">
    <property type="protein sequence ID" value="KAJ8900563.1"/>
    <property type="molecule type" value="Genomic_DNA"/>
</dbReference>
<comment type="pathway">
    <text evidence="3">Protein modification; protein ubiquitination.</text>
</comment>
<dbReference type="GO" id="GO:0030247">
    <property type="term" value="F:polysaccharide binding"/>
    <property type="evidence" value="ECO:0007669"/>
    <property type="project" value="InterPro"/>
</dbReference>
<evidence type="ECO:0000256" key="2">
    <source>
        <dbReference type="ARBA" id="ARBA00004167"/>
    </source>
</evidence>
<evidence type="ECO:0000256" key="6">
    <source>
        <dbReference type="ARBA" id="ARBA00022692"/>
    </source>
</evidence>
<dbReference type="EC" id="2.3.2.27" evidence="4"/>
<comment type="catalytic activity">
    <reaction evidence="1">
        <text>S-ubiquitinyl-[E2 ubiquitin-conjugating enzyme]-L-cysteine + [acceptor protein]-L-lysine = [E2 ubiquitin-conjugating enzyme]-L-cysteine + N(6)-ubiquitinyl-[acceptor protein]-L-lysine.</text>
        <dbReference type="EC" id="2.3.2.27"/>
    </reaction>
</comment>
<dbReference type="Pfam" id="PF13639">
    <property type="entry name" value="zf-RING_2"/>
    <property type="match status" value="1"/>
</dbReference>
<keyword evidence="8 17" id="KW-0732">Signal</keyword>
<evidence type="ECO:0000313" key="19">
    <source>
        <dbReference type="EMBL" id="KAJ8900563.1"/>
    </source>
</evidence>
<dbReference type="PANTHER" id="PTHR46279:SF2">
    <property type="entry name" value="RING-H2 FINGER PROTEIN ATL21A-RELATED"/>
    <property type="match status" value="1"/>
</dbReference>
<feature type="domain" description="RING-type" evidence="18">
    <location>
        <begin position="315"/>
        <end position="357"/>
    </location>
</feature>
<dbReference type="GO" id="GO:0061630">
    <property type="term" value="F:ubiquitin protein ligase activity"/>
    <property type="evidence" value="ECO:0007669"/>
    <property type="project" value="UniProtKB-EC"/>
</dbReference>
<dbReference type="SUPFAM" id="SSF57850">
    <property type="entry name" value="RING/U-box"/>
    <property type="match status" value="1"/>
</dbReference>
<dbReference type="InterPro" id="IPR013083">
    <property type="entry name" value="Znf_RING/FYVE/PHD"/>
</dbReference>
<evidence type="ECO:0000256" key="3">
    <source>
        <dbReference type="ARBA" id="ARBA00004906"/>
    </source>
</evidence>
<dbReference type="GO" id="GO:0016020">
    <property type="term" value="C:membrane"/>
    <property type="evidence" value="ECO:0007669"/>
    <property type="project" value="UniProtKB-SubCell"/>
</dbReference>
<keyword evidence="9 15" id="KW-0863">Zinc-finger</keyword>
<organism evidence="19 20">
    <name type="scientific">Erythroxylum novogranatense</name>
    <dbReference type="NCBI Taxonomy" id="1862640"/>
    <lineage>
        <taxon>Eukaryota</taxon>
        <taxon>Viridiplantae</taxon>
        <taxon>Streptophyta</taxon>
        <taxon>Embryophyta</taxon>
        <taxon>Tracheophyta</taxon>
        <taxon>Spermatophyta</taxon>
        <taxon>Magnoliopsida</taxon>
        <taxon>eudicotyledons</taxon>
        <taxon>Gunneridae</taxon>
        <taxon>Pentapetalae</taxon>
        <taxon>rosids</taxon>
        <taxon>fabids</taxon>
        <taxon>Malpighiales</taxon>
        <taxon>Erythroxylaceae</taxon>
        <taxon>Erythroxylum</taxon>
    </lineage>
</organism>
<dbReference type="Proteomes" id="UP001159364">
    <property type="component" value="Linkage Group LG08"/>
</dbReference>
<dbReference type="Pfam" id="PF13947">
    <property type="entry name" value="GUB_WAK_bind"/>
    <property type="match status" value="1"/>
</dbReference>
<feature type="chain" id="PRO_5043742830" description="RING-type E3 ubiquitin transferase" evidence="17">
    <location>
        <begin position="19"/>
        <end position="375"/>
    </location>
</feature>
<dbReference type="InterPro" id="IPR046948">
    <property type="entry name" value="ATL20-22-like"/>
</dbReference>
<dbReference type="InterPro" id="IPR025287">
    <property type="entry name" value="WAK_GUB"/>
</dbReference>
<feature type="signal peptide" evidence="17">
    <location>
        <begin position="1"/>
        <end position="18"/>
    </location>
</feature>
<evidence type="ECO:0000256" key="13">
    <source>
        <dbReference type="ARBA" id="ARBA00023136"/>
    </source>
</evidence>
<reference evidence="19 20" key="1">
    <citation type="submission" date="2021-09" db="EMBL/GenBank/DDBJ databases">
        <title>Genomic insights and catalytic innovation underlie evolution of tropane alkaloids biosynthesis.</title>
        <authorList>
            <person name="Wang Y.-J."/>
            <person name="Tian T."/>
            <person name="Huang J.-P."/>
            <person name="Huang S.-X."/>
        </authorList>
    </citation>
    <scope>NUCLEOTIDE SEQUENCE [LARGE SCALE GENOMIC DNA]</scope>
    <source>
        <strain evidence="19">KIB-2018</strain>
        <tissue evidence="19">Leaf</tissue>
    </source>
</reference>
<evidence type="ECO:0000259" key="18">
    <source>
        <dbReference type="PROSITE" id="PS50089"/>
    </source>
</evidence>
<evidence type="ECO:0000256" key="5">
    <source>
        <dbReference type="ARBA" id="ARBA00022679"/>
    </source>
</evidence>
<evidence type="ECO:0000256" key="9">
    <source>
        <dbReference type="ARBA" id="ARBA00022771"/>
    </source>
</evidence>
<sequence length="375" mass="40870">MSISQTTFLLFFLQIVFAIRACPNSRCSGDNITVRFPFRLEGQQLQDCGFPGFNLSCNNQNMTVLKLPYSGEFLVRGINYPSQGIQLYDSDNCLAKRLLNFNLSGSPFVAPTFQSYTFLSCPTPLVGSRLTTIDCLSNSTISVLATSSISLVNSMSKSNSCRIIVTLPIPVSFPVDFSEGFSSQINNDLYLTWYEPDCAQCEAQGAVCGFQGNKTELVGCSSSPKTGGSNKSLQVFKIICMSIAVPSVVLAAGIALFAFVTDRRPRINAARWNTSDVSPQPTNMVAGLDESTILSYQELVLGESKRLPGPNDTKCPICLSEYQSKETVRCIPECHHCFHAECIDEWLRRNGTCPVCRNSLPPAGDSSVVDGSEAV</sequence>
<evidence type="ECO:0000256" key="14">
    <source>
        <dbReference type="ARBA" id="ARBA00024209"/>
    </source>
</evidence>
<evidence type="ECO:0000256" key="1">
    <source>
        <dbReference type="ARBA" id="ARBA00000900"/>
    </source>
</evidence>
<evidence type="ECO:0000256" key="7">
    <source>
        <dbReference type="ARBA" id="ARBA00022723"/>
    </source>
</evidence>
<dbReference type="CDD" id="cd16461">
    <property type="entry name" value="RING-H2_EL5-like"/>
    <property type="match status" value="1"/>
</dbReference>
<comment type="caution">
    <text evidence="19">The sequence shown here is derived from an EMBL/GenBank/DDBJ whole genome shotgun (WGS) entry which is preliminary data.</text>
</comment>
<name>A0AAV8UHK5_9ROSI</name>
<accession>A0AAV8UHK5</accession>
<evidence type="ECO:0000256" key="17">
    <source>
        <dbReference type="SAM" id="SignalP"/>
    </source>
</evidence>
<dbReference type="Gene3D" id="3.30.40.10">
    <property type="entry name" value="Zinc/RING finger domain, C3HC4 (zinc finger)"/>
    <property type="match status" value="1"/>
</dbReference>
<keyword evidence="20" id="KW-1185">Reference proteome</keyword>
<evidence type="ECO:0000256" key="12">
    <source>
        <dbReference type="ARBA" id="ARBA00022989"/>
    </source>
</evidence>
<evidence type="ECO:0000256" key="11">
    <source>
        <dbReference type="ARBA" id="ARBA00022833"/>
    </source>
</evidence>
<gene>
    <name evidence="19" type="ORF">K2173_025340</name>
</gene>